<dbReference type="PROSITE" id="PS50891">
    <property type="entry name" value="LOB"/>
    <property type="match status" value="1"/>
</dbReference>
<evidence type="ECO:0000313" key="4">
    <source>
        <dbReference type="EMBL" id="KAD2394012.1"/>
    </source>
</evidence>
<organism evidence="4 5">
    <name type="scientific">Mikania micrantha</name>
    <name type="common">bitter vine</name>
    <dbReference type="NCBI Taxonomy" id="192012"/>
    <lineage>
        <taxon>Eukaryota</taxon>
        <taxon>Viridiplantae</taxon>
        <taxon>Streptophyta</taxon>
        <taxon>Embryophyta</taxon>
        <taxon>Tracheophyta</taxon>
        <taxon>Spermatophyta</taxon>
        <taxon>Magnoliopsida</taxon>
        <taxon>eudicotyledons</taxon>
        <taxon>Gunneridae</taxon>
        <taxon>Pentapetalae</taxon>
        <taxon>asterids</taxon>
        <taxon>campanulids</taxon>
        <taxon>Asterales</taxon>
        <taxon>Asteraceae</taxon>
        <taxon>Asteroideae</taxon>
        <taxon>Heliantheae alliance</taxon>
        <taxon>Eupatorieae</taxon>
        <taxon>Mikania</taxon>
    </lineage>
</organism>
<sequence>MNHLVENLAGAIENGTRDQHFDTLVAELTSHFEKCQQLLNTISGSIATKAATVEGQKQKVEEAEQMLNQRRTTSTIQACAACRYQRRKCAPDCILAPYFPHDRQRQFQNAHKLFGVSNITKIIRNLDRPQKDEAMRTIIYQSDVRSIDPVGGCYRIIRELQRQIEISCAELEFVLQQLALYRTLNMQNNNQNHQQFNHDLIIIDEIDYDIHISNNQDEPQLYDDRSENHHHHHHDQYDSGKHDSGWVDNQVAPVQSWSVVHDSTQPLHASVSSSCDDFKSLLINEINPPGERVDEFKFKDRNEPSERSLFDEENQKAGLIKVENVCYNEEQFEIEMKNNTFGALTDHKAIHVEGDYSP</sequence>
<accession>A0A5N6LP55</accession>
<feature type="compositionally biased region" description="Basic and acidic residues" evidence="2">
    <location>
        <begin position="235"/>
        <end position="245"/>
    </location>
</feature>
<protein>
    <recommendedName>
        <fullName evidence="3">LOB domain-containing protein</fullName>
    </recommendedName>
</protein>
<comment type="caution">
    <text evidence="4">The sequence shown here is derived from an EMBL/GenBank/DDBJ whole genome shotgun (WGS) entry which is preliminary data.</text>
</comment>
<name>A0A5N6LP55_9ASTR</name>
<comment type="similarity">
    <text evidence="1">Belongs to the LOB domain-containing protein family.</text>
</comment>
<dbReference type="PANTHER" id="PTHR31301:SF67">
    <property type="entry name" value="LOB DOMAIN-CONTAINING PROTEIN 22"/>
    <property type="match status" value="1"/>
</dbReference>
<feature type="region of interest" description="Disordered" evidence="2">
    <location>
        <begin position="216"/>
        <end position="245"/>
    </location>
</feature>
<dbReference type="Proteomes" id="UP000326396">
    <property type="component" value="Linkage Group LG9"/>
</dbReference>
<evidence type="ECO:0000313" key="5">
    <source>
        <dbReference type="Proteomes" id="UP000326396"/>
    </source>
</evidence>
<dbReference type="AlphaFoldDB" id="A0A5N6LP55"/>
<reference evidence="4 5" key="1">
    <citation type="submission" date="2019-05" db="EMBL/GenBank/DDBJ databases">
        <title>Mikania micrantha, genome provides insights into the molecular mechanism of rapid growth.</title>
        <authorList>
            <person name="Liu B."/>
        </authorList>
    </citation>
    <scope>NUCLEOTIDE SEQUENCE [LARGE SCALE GENOMIC DNA]</scope>
    <source>
        <strain evidence="4">NLD-2019</strain>
        <tissue evidence="4">Leaf</tissue>
    </source>
</reference>
<dbReference type="EMBL" id="SZYD01000019">
    <property type="protein sequence ID" value="KAD2394012.1"/>
    <property type="molecule type" value="Genomic_DNA"/>
</dbReference>
<evidence type="ECO:0000256" key="1">
    <source>
        <dbReference type="ARBA" id="ARBA00005474"/>
    </source>
</evidence>
<feature type="domain" description="LOB" evidence="3">
    <location>
        <begin position="77"/>
        <end position="178"/>
    </location>
</feature>
<dbReference type="PANTHER" id="PTHR31301">
    <property type="entry name" value="LOB DOMAIN-CONTAINING PROTEIN 4-RELATED"/>
    <property type="match status" value="1"/>
</dbReference>
<gene>
    <name evidence="4" type="ORF">E3N88_40989</name>
</gene>
<dbReference type="Pfam" id="PF03195">
    <property type="entry name" value="LOB"/>
    <property type="match status" value="1"/>
</dbReference>
<evidence type="ECO:0000256" key="2">
    <source>
        <dbReference type="SAM" id="MobiDB-lite"/>
    </source>
</evidence>
<keyword evidence="5" id="KW-1185">Reference proteome</keyword>
<proteinExistence type="inferred from homology"/>
<dbReference type="InterPro" id="IPR004883">
    <property type="entry name" value="LOB"/>
</dbReference>
<dbReference type="OrthoDB" id="1893065at2759"/>
<evidence type="ECO:0000259" key="3">
    <source>
        <dbReference type="PROSITE" id="PS50891"/>
    </source>
</evidence>